<feature type="compositionally biased region" description="Polar residues" evidence="3">
    <location>
        <begin position="501"/>
        <end position="522"/>
    </location>
</feature>
<name>A0AAN9F227_CROPI</name>
<comment type="subcellular location">
    <subcellularLocation>
        <location evidence="1">Nucleus</location>
    </subcellularLocation>
</comment>
<accession>A0AAN9F227</accession>
<comment type="caution">
    <text evidence="5">The sequence shown here is derived from an EMBL/GenBank/DDBJ whole genome shotgun (WGS) entry which is preliminary data.</text>
</comment>
<dbReference type="GO" id="GO:0031011">
    <property type="term" value="C:Ino80 complex"/>
    <property type="evidence" value="ECO:0007669"/>
    <property type="project" value="InterPro"/>
</dbReference>
<feature type="compositionally biased region" description="Acidic residues" evidence="3">
    <location>
        <begin position="551"/>
        <end position="564"/>
    </location>
</feature>
<evidence type="ECO:0000313" key="5">
    <source>
        <dbReference type="EMBL" id="KAK7267259.1"/>
    </source>
</evidence>
<evidence type="ECO:0000313" key="6">
    <source>
        <dbReference type="Proteomes" id="UP001372338"/>
    </source>
</evidence>
<feature type="region of interest" description="Disordered" evidence="3">
    <location>
        <begin position="495"/>
        <end position="655"/>
    </location>
</feature>
<evidence type="ECO:0000256" key="3">
    <source>
        <dbReference type="SAM" id="MobiDB-lite"/>
    </source>
</evidence>
<keyword evidence="6" id="KW-1185">Reference proteome</keyword>
<reference evidence="5 6" key="1">
    <citation type="submission" date="2024-01" db="EMBL/GenBank/DDBJ databases">
        <title>The genomes of 5 underutilized Papilionoideae crops provide insights into root nodulation and disease resistanc.</title>
        <authorList>
            <person name="Yuan L."/>
        </authorList>
    </citation>
    <scope>NUCLEOTIDE SEQUENCE [LARGE SCALE GENOMIC DNA]</scope>
    <source>
        <strain evidence="5">ZHUSHIDOU_FW_LH</strain>
        <tissue evidence="5">Leaf</tissue>
    </source>
</reference>
<evidence type="ECO:0000259" key="4">
    <source>
        <dbReference type="PROSITE" id="PS51916"/>
    </source>
</evidence>
<feature type="compositionally biased region" description="Low complexity" evidence="3">
    <location>
        <begin position="1024"/>
        <end position="1037"/>
    </location>
</feature>
<protein>
    <recommendedName>
        <fullName evidence="4">DEUBAD domain-containing protein</fullName>
    </recommendedName>
</protein>
<dbReference type="Proteomes" id="UP001372338">
    <property type="component" value="Unassembled WGS sequence"/>
</dbReference>
<dbReference type="EMBL" id="JAYWIO010000004">
    <property type="protein sequence ID" value="KAK7267259.1"/>
    <property type="molecule type" value="Genomic_DNA"/>
</dbReference>
<dbReference type="PANTHER" id="PTHR13052:SF2">
    <property type="entry name" value="NUCLEAR FACTOR KAPPA-B-BINDING PROTEIN"/>
    <property type="match status" value="1"/>
</dbReference>
<evidence type="ECO:0000256" key="1">
    <source>
        <dbReference type="ARBA" id="ARBA00004123"/>
    </source>
</evidence>
<organism evidence="5 6">
    <name type="scientific">Crotalaria pallida</name>
    <name type="common">Smooth rattlebox</name>
    <name type="synonym">Crotalaria striata</name>
    <dbReference type="NCBI Taxonomy" id="3830"/>
    <lineage>
        <taxon>Eukaryota</taxon>
        <taxon>Viridiplantae</taxon>
        <taxon>Streptophyta</taxon>
        <taxon>Embryophyta</taxon>
        <taxon>Tracheophyta</taxon>
        <taxon>Spermatophyta</taxon>
        <taxon>Magnoliopsida</taxon>
        <taxon>eudicotyledons</taxon>
        <taxon>Gunneridae</taxon>
        <taxon>Pentapetalae</taxon>
        <taxon>rosids</taxon>
        <taxon>fabids</taxon>
        <taxon>Fabales</taxon>
        <taxon>Fabaceae</taxon>
        <taxon>Papilionoideae</taxon>
        <taxon>50 kb inversion clade</taxon>
        <taxon>genistoids sensu lato</taxon>
        <taxon>core genistoids</taxon>
        <taxon>Crotalarieae</taxon>
        <taxon>Crotalaria</taxon>
    </lineage>
</organism>
<feature type="region of interest" description="Disordered" evidence="3">
    <location>
        <begin position="1121"/>
        <end position="1140"/>
    </location>
</feature>
<gene>
    <name evidence="5" type="ORF">RIF29_19926</name>
</gene>
<feature type="compositionally biased region" description="Polar residues" evidence="3">
    <location>
        <begin position="631"/>
        <end position="640"/>
    </location>
</feature>
<sequence>MPGMEPRCLQLYQLNSNVLNYDLHCELKLGISENYWVGACQVAYRRICSLKGKRVVFCFILVQCFVEEYSIVSMAADQRRKRLNGASIVGYGNREQHRTKRKNLGPLQNDLSMKSHVSVEWDGNQKRVVAKREQIGISWRHMKPFVNFVSKDHNILADVFTLPQEIFDLDNLSEVLSYEVWKTRLSENERNLLMHFLPSEPHQTVEELLSGSNFHFGNPFFKWGASLCLGDLHPDVIIDKEQHLKSEKRAYYSQLHNYHQDMIRFLANLKKRWQGGKYLEKEIAHKKWRSKNDVDKRIPSSVNGSRVYNHDDHVTFTSESCSWDAEDKACSSDNQISSLIKDDKLQRRVLQKGIIKGKFRNLIGSSDDMLNIRERHNKGDKLPKGNIHSSDGDKYMSCIKISRQQHELVKSMKHSGKSIQSRSLNRVLGNLENIHVQPYEVFVKEERKKLHEHWLHLVNKDLPVAYAYWTERHIQRHAVTNSLVAEMKDKSKPLLEEEDNVSSGSELQDQDADTVSSGSELQVQDEDNMSSGGELQDQDEDNINSGSKLQDEDEDNVNSDEDNMNSESKLQDEDNENSGSKLQDDDNENSGSKLQDQDEDNMSSGNELQDQVEDSGLNDQSSSNDDEDSIVRSSENQSLHNYHLGDESFDPVSMGSEMNIVSPKQADASPKKVEYSRNMNTQGVSINVGSPHNSYLRDESFNPVSMGSEMNLLSSKRSDSSTKVEYSRNMNTRDVSINEGSPHNSYLREESFNPVSMCSEKSIVSSKRFDDVSPNKVEYSRNMNTRDVSINEGAPFASGSDVWHAVEMPHPYCDSAMTHEYTASGLSLANPQVNEEQQTHMINLQADLRHQETGKELLHRQLGDGSISSYQSQDRSNFLQSLFKGQGLLPYHPEQKGDELDFKPSNNVMMGGGQFSSHFKEPLQTPLTLDQEQRRASDVYLPENMSENIYSDRGRYLISRQDPLISTRHPLAAANMTDWAANNARAANNAGAAAPPQPHLNSGDFIGHHWFPADHHVRGGWNGSDGSSASSQSLGTGSNSDQSLFSILSQCSQIRSVSPYDSVRNTDQFLASRTYGELDAATTPRINAVVPQASHALGYLSGREAPSSLVPDDMARVSLPHQNSALHDHLGNSYSRSWNR</sequence>
<dbReference type="AlphaFoldDB" id="A0AAN9F227"/>
<feature type="region of interest" description="Disordered" evidence="3">
    <location>
        <begin position="1017"/>
        <end position="1037"/>
    </location>
</feature>
<dbReference type="CDD" id="cd21865">
    <property type="entry name" value="DEUBAD_NFRKB"/>
    <property type="match status" value="1"/>
</dbReference>
<keyword evidence="2" id="KW-0539">Nucleus</keyword>
<dbReference type="PANTHER" id="PTHR13052">
    <property type="entry name" value="NFRKB-RELATED"/>
    <property type="match status" value="1"/>
</dbReference>
<dbReference type="InterPro" id="IPR024867">
    <property type="entry name" value="NFRKB"/>
</dbReference>
<evidence type="ECO:0000256" key="2">
    <source>
        <dbReference type="ARBA" id="ARBA00023242"/>
    </source>
</evidence>
<proteinExistence type="predicted"/>
<dbReference type="InterPro" id="IPR044867">
    <property type="entry name" value="DEUBAD_dom"/>
</dbReference>
<dbReference type="PROSITE" id="PS51916">
    <property type="entry name" value="DEUBAD"/>
    <property type="match status" value="1"/>
</dbReference>
<feature type="domain" description="DEUBAD" evidence="4">
    <location>
        <begin position="163"/>
        <end position="272"/>
    </location>
</feature>